<reference evidence="1" key="1">
    <citation type="submission" date="2024-05" db="EMBL/GenBank/DDBJ databases">
        <title>Determining zoonotic pasteurella genome.</title>
        <authorList>
            <person name="Maeda T."/>
            <person name="Takahashi T."/>
            <person name="Yoshida H."/>
        </authorList>
    </citation>
    <scope>NUCLEOTIDE SEQUENCE</scope>
    <source>
        <strain evidence="1">PA42</strain>
    </source>
</reference>
<proteinExistence type="predicted"/>
<comment type="caution">
    <text evidence="1">The sequence shown here is derived from an EMBL/GenBank/DDBJ whole genome shotgun (WGS) entry which is preliminary data.</text>
</comment>
<organism evidence="1 2">
    <name type="scientific">Pasteurella canis</name>
    <dbReference type="NCBI Taxonomy" id="753"/>
    <lineage>
        <taxon>Bacteria</taxon>
        <taxon>Pseudomonadati</taxon>
        <taxon>Pseudomonadota</taxon>
        <taxon>Gammaproteobacteria</taxon>
        <taxon>Pasteurellales</taxon>
        <taxon>Pasteurellaceae</taxon>
        <taxon>Pasteurella</taxon>
    </lineage>
</organism>
<name>A0ABQ4VGL8_9PAST</name>
<dbReference type="InterPro" id="IPR010890">
    <property type="entry name" value="PriC"/>
</dbReference>
<evidence type="ECO:0008006" key="3">
    <source>
        <dbReference type="Google" id="ProtNLM"/>
    </source>
</evidence>
<protein>
    <recommendedName>
        <fullName evidence="3">Primosomal replication protein N</fullName>
    </recommendedName>
</protein>
<dbReference type="Gene3D" id="1.20.1270.340">
    <property type="match status" value="1"/>
</dbReference>
<evidence type="ECO:0000313" key="1">
    <source>
        <dbReference type="EMBL" id="GJH42008.1"/>
    </source>
</evidence>
<dbReference type="EMBL" id="BPUX01000001">
    <property type="protein sequence ID" value="GJH42008.1"/>
    <property type="molecule type" value="Genomic_DNA"/>
</dbReference>
<dbReference type="RefSeq" id="WP_226690263.1">
    <property type="nucleotide sequence ID" value="NZ_BPUX01000001.1"/>
</dbReference>
<evidence type="ECO:0000313" key="2">
    <source>
        <dbReference type="Proteomes" id="UP001052140"/>
    </source>
</evidence>
<keyword evidence="2" id="KW-1185">Reference proteome</keyword>
<sequence length="181" mass="21341">MTKTELLQSLTSKVNQLYAQYAQHTEQKLNTKFDPQLFSENSQSFSFYYQKIQETLTQLAHVPENDLNLAIFFTEKLLSQCTALSDALNPITVNTMSKKTQQMIQSIHQLPPRERLEKYYVALQALNEKITQQQDEKHKTQDPNERSYLEQKIAFTQQRRDKCLMAIEVLEEYLIFKENQI</sequence>
<dbReference type="InterPro" id="IPR038338">
    <property type="entry name" value="PriC_sf"/>
</dbReference>
<dbReference type="GeneID" id="69686130"/>
<dbReference type="Proteomes" id="UP001052140">
    <property type="component" value="Unassembled WGS sequence"/>
</dbReference>
<dbReference type="Pfam" id="PF07445">
    <property type="entry name" value="PriC"/>
    <property type="match status" value="1"/>
</dbReference>
<accession>A0ABQ4VGL8</accession>
<gene>
    <name evidence="1" type="ORF">PA42_01820</name>
</gene>